<organism evidence="6 7">
    <name type="scientific">Paenirhodobacter enshiensis</name>
    <dbReference type="NCBI Taxonomy" id="1105367"/>
    <lineage>
        <taxon>Bacteria</taxon>
        <taxon>Pseudomonadati</taxon>
        <taxon>Pseudomonadota</taxon>
        <taxon>Alphaproteobacteria</taxon>
        <taxon>Rhodobacterales</taxon>
        <taxon>Rhodobacter group</taxon>
        <taxon>Paenirhodobacter</taxon>
    </lineage>
</organism>
<dbReference type="InterPro" id="IPR006140">
    <property type="entry name" value="D-isomer_DH_NAD-bd"/>
</dbReference>
<accession>A0A086XY06</accession>
<evidence type="ECO:0000313" key="6">
    <source>
        <dbReference type="EMBL" id="KFI26906.1"/>
    </source>
</evidence>
<dbReference type="OrthoDB" id="7374922at2"/>
<dbReference type="Pfam" id="PF00389">
    <property type="entry name" value="2-Hacid_dh"/>
    <property type="match status" value="1"/>
</dbReference>
<dbReference type="STRING" id="1105367.CG50_01185"/>
<dbReference type="CDD" id="cd12173">
    <property type="entry name" value="PGDH_4"/>
    <property type="match status" value="1"/>
</dbReference>
<dbReference type="Pfam" id="PF02826">
    <property type="entry name" value="2-Hacid_dh_C"/>
    <property type="match status" value="1"/>
</dbReference>
<dbReference type="GO" id="GO:0016618">
    <property type="term" value="F:hydroxypyruvate reductase [NAD(P)H] activity"/>
    <property type="evidence" value="ECO:0007669"/>
    <property type="project" value="TreeGrafter"/>
</dbReference>
<dbReference type="InterPro" id="IPR006139">
    <property type="entry name" value="D-isomer_2_OHA_DH_cat_dom"/>
</dbReference>
<dbReference type="PANTHER" id="PTHR10996:SF178">
    <property type="entry name" value="2-HYDROXYACID DEHYDROGENASE YGL185C-RELATED"/>
    <property type="match status" value="1"/>
</dbReference>
<dbReference type="GO" id="GO:0051287">
    <property type="term" value="F:NAD binding"/>
    <property type="evidence" value="ECO:0007669"/>
    <property type="project" value="InterPro"/>
</dbReference>
<protein>
    <submittedName>
        <fullName evidence="6">3-phosphoglycerate dehydrogenase</fullName>
    </submittedName>
</protein>
<keyword evidence="1 3" id="KW-0560">Oxidoreductase</keyword>
<keyword evidence="7" id="KW-1185">Reference proteome</keyword>
<keyword evidence="2" id="KW-0520">NAD</keyword>
<dbReference type="AlphaFoldDB" id="A0A086XY06"/>
<dbReference type="InterPro" id="IPR050223">
    <property type="entry name" value="D-isomer_2-hydroxyacid_DH"/>
</dbReference>
<evidence type="ECO:0000313" key="7">
    <source>
        <dbReference type="Proteomes" id="UP000028824"/>
    </source>
</evidence>
<dbReference type="GO" id="GO:0030267">
    <property type="term" value="F:glyoxylate reductase (NADPH) activity"/>
    <property type="evidence" value="ECO:0007669"/>
    <property type="project" value="TreeGrafter"/>
</dbReference>
<comment type="caution">
    <text evidence="6">The sequence shown here is derived from an EMBL/GenBank/DDBJ whole genome shotgun (WGS) entry which is preliminary data.</text>
</comment>
<feature type="domain" description="D-isomer specific 2-hydroxyacid dehydrogenase catalytic" evidence="4">
    <location>
        <begin position="5"/>
        <end position="308"/>
    </location>
</feature>
<evidence type="ECO:0000259" key="4">
    <source>
        <dbReference type="Pfam" id="PF00389"/>
    </source>
</evidence>
<feature type="domain" description="D-isomer specific 2-hydroxyacid dehydrogenase NAD-binding" evidence="5">
    <location>
        <begin position="106"/>
        <end position="278"/>
    </location>
</feature>
<dbReference type="SUPFAM" id="SSF51735">
    <property type="entry name" value="NAD(P)-binding Rossmann-fold domains"/>
    <property type="match status" value="1"/>
</dbReference>
<dbReference type="EMBL" id="JFZB01000012">
    <property type="protein sequence ID" value="KFI26906.1"/>
    <property type="molecule type" value="Genomic_DNA"/>
</dbReference>
<comment type="similarity">
    <text evidence="3">Belongs to the D-isomer specific 2-hydroxyacid dehydrogenase family.</text>
</comment>
<reference evidence="6 7" key="1">
    <citation type="submission" date="2014-03" db="EMBL/GenBank/DDBJ databases">
        <title>Genome of Paenirhodobacter enshiensis DW2-9.</title>
        <authorList>
            <person name="Wang D."/>
            <person name="Wang G."/>
        </authorList>
    </citation>
    <scope>NUCLEOTIDE SEQUENCE [LARGE SCALE GENOMIC DNA]</scope>
    <source>
        <strain evidence="6 7">DW2-9</strain>
    </source>
</reference>
<dbReference type="SUPFAM" id="SSF52283">
    <property type="entry name" value="Formate/glycerate dehydrogenase catalytic domain-like"/>
    <property type="match status" value="1"/>
</dbReference>
<dbReference type="Proteomes" id="UP000028824">
    <property type="component" value="Unassembled WGS sequence"/>
</dbReference>
<dbReference type="PANTHER" id="PTHR10996">
    <property type="entry name" value="2-HYDROXYACID DEHYDROGENASE-RELATED"/>
    <property type="match status" value="1"/>
</dbReference>
<evidence type="ECO:0000256" key="3">
    <source>
        <dbReference type="RuleBase" id="RU003719"/>
    </source>
</evidence>
<sequence>MPRCLIVQPMHKAALDMLADAGVEAVICPDTLPETVARLAAGVDAVITRDAGFGAAAMRAAGPSLRVVVAHGAGHDAIDKAAATELGILVCNTPGANARSVMELTLGLAIAAARKIPAADRAERGGEAGFRARAVTAELSGKTALVVGWGHIGQGVGRMLHDAFGMEILVHSPRARDTGGFERVATLADGLSRADLITLHTPMRPETEGLIGAAILAACKPGAILVNTARAGLVDEAALARALASGRIGAAALDVYSPGAPQGPLGRFEQVIFTPHLGGSTPEAMIRVGQGSVAHVLDALSGKRPATAQNDPKGWNR</sequence>
<dbReference type="eggNOG" id="COG0111">
    <property type="taxonomic scope" value="Bacteria"/>
</dbReference>
<dbReference type="RefSeq" id="WP_036637155.1">
    <property type="nucleotide sequence ID" value="NZ_JFZB01000012.1"/>
</dbReference>
<evidence type="ECO:0000259" key="5">
    <source>
        <dbReference type="Pfam" id="PF02826"/>
    </source>
</evidence>
<evidence type="ECO:0000256" key="2">
    <source>
        <dbReference type="ARBA" id="ARBA00023027"/>
    </source>
</evidence>
<proteinExistence type="inferred from homology"/>
<dbReference type="GO" id="GO:0005829">
    <property type="term" value="C:cytosol"/>
    <property type="evidence" value="ECO:0007669"/>
    <property type="project" value="TreeGrafter"/>
</dbReference>
<evidence type="ECO:0000256" key="1">
    <source>
        <dbReference type="ARBA" id="ARBA00023002"/>
    </source>
</evidence>
<dbReference type="Gene3D" id="3.40.50.720">
    <property type="entry name" value="NAD(P)-binding Rossmann-like Domain"/>
    <property type="match status" value="2"/>
</dbReference>
<gene>
    <name evidence="6" type="ORF">CG50_01185</name>
</gene>
<dbReference type="InterPro" id="IPR036291">
    <property type="entry name" value="NAD(P)-bd_dom_sf"/>
</dbReference>
<name>A0A086XY06_9RHOB</name>